<keyword evidence="1" id="KW-0732">Signal</keyword>
<comment type="caution">
    <text evidence="4">The sequence shown here is derived from an EMBL/GenBank/DDBJ whole genome shotgun (WGS) entry which is preliminary data.</text>
</comment>
<keyword evidence="4" id="KW-0418">Kinase</keyword>
<evidence type="ECO:0000256" key="2">
    <source>
        <dbReference type="ARBA" id="ARBA00023157"/>
    </source>
</evidence>
<dbReference type="GO" id="GO:0016301">
    <property type="term" value="F:kinase activity"/>
    <property type="evidence" value="ECO:0007669"/>
    <property type="project" value="UniProtKB-KW"/>
</dbReference>
<keyword evidence="5" id="KW-1185">Reference proteome</keyword>
<dbReference type="Proteomes" id="UP001140949">
    <property type="component" value="Unassembled WGS sequence"/>
</dbReference>
<accession>A0AAX6HR89</accession>
<dbReference type="PANTHER" id="PTHR32444">
    <property type="entry name" value="BULB-TYPE LECTIN DOMAIN-CONTAINING PROTEIN"/>
    <property type="match status" value="1"/>
</dbReference>
<dbReference type="Pfam" id="PF00954">
    <property type="entry name" value="S_locus_glycop"/>
    <property type="match status" value="1"/>
</dbReference>
<organism evidence="4 5">
    <name type="scientific">Iris pallida</name>
    <name type="common">Sweet iris</name>
    <dbReference type="NCBI Taxonomy" id="29817"/>
    <lineage>
        <taxon>Eukaryota</taxon>
        <taxon>Viridiplantae</taxon>
        <taxon>Streptophyta</taxon>
        <taxon>Embryophyta</taxon>
        <taxon>Tracheophyta</taxon>
        <taxon>Spermatophyta</taxon>
        <taxon>Magnoliopsida</taxon>
        <taxon>Liliopsida</taxon>
        <taxon>Asparagales</taxon>
        <taxon>Iridaceae</taxon>
        <taxon>Iridoideae</taxon>
        <taxon>Irideae</taxon>
        <taxon>Iris</taxon>
    </lineage>
</organism>
<reference evidence="4" key="2">
    <citation type="submission" date="2023-04" db="EMBL/GenBank/DDBJ databases">
        <authorList>
            <person name="Bruccoleri R.E."/>
            <person name="Oakeley E.J."/>
            <person name="Faust A.-M."/>
            <person name="Dessus-Babus S."/>
            <person name="Altorfer M."/>
            <person name="Burckhardt D."/>
            <person name="Oertli M."/>
            <person name="Naumann U."/>
            <person name="Petersen F."/>
            <person name="Wong J."/>
        </authorList>
    </citation>
    <scope>NUCLEOTIDE SEQUENCE</scope>
    <source>
        <strain evidence="4">GSM-AAB239-AS_SAM_17_03QT</strain>
        <tissue evidence="4">Leaf</tissue>
    </source>
</reference>
<evidence type="ECO:0000313" key="5">
    <source>
        <dbReference type="Proteomes" id="UP001140949"/>
    </source>
</evidence>
<evidence type="ECO:0000313" key="4">
    <source>
        <dbReference type="EMBL" id="KAJ6843606.1"/>
    </source>
</evidence>
<name>A0AAX6HR89_IRIPA</name>
<dbReference type="EMBL" id="JANAVB010007196">
    <property type="protein sequence ID" value="KAJ6843606.1"/>
    <property type="molecule type" value="Genomic_DNA"/>
</dbReference>
<keyword evidence="2" id="KW-1015">Disulfide bond</keyword>
<evidence type="ECO:0000259" key="3">
    <source>
        <dbReference type="Pfam" id="PF00954"/>
    </source>
</evidence>
<dbReference type="InterPro" id="IPR000858">
    <property type="entry name" value="S_locus_glycoprot_dom"/>
</dbReference>
<proteinExistence type="predicted"/>
<sequence length="209" mass="22611">MKLGVDKVAGLSRNLTAWKSADDPSPGEYYAAMIISDNSPEMYLFDRSTKVWRSGPWDGIHLGGIPNMNGGVTYSFVNNNEEVSFSYQASGITSMLKISQEGMIQIWIFGAQSWNVSWSAPRDQCEYIGKCGSYGICDTTKSPTCSCLQGFMPKSPASWALSDSTDGCVREVELDCRSEGNDTTFLAVDGVKLPESSSSLDGTSLASCV</sequence>
<gene>
    <name evidence="4" type="ORF">M6B38_295900</name>
</gene>
<dbReference type="GO" id="GO:0048544">
    <property type="term" value="P:recognition of pollen"/>
    <property type="evidence" value="ECO:0007669"/>
    <property type="project" value="InterPro"/>
</dbReference>
<dbReference type="AlphaFoldDB" id="A0AAX6HR89"/>
<keyword evidence="4" id="KW-0808">Transferase</keyword>
<feature type="domain" description="S-locus glycoprotein" evidence="3">
    <location>
        <begin position="52"/>
        <end position="155"/>
    </location>
</feature>
<keyword evidence="4" id="KW-0675">Receptor</keyword>
<protein>
    <submittedName>
        <fullName evidence="4">Receptor-like serine/threonine-protein kinase SD1-8</fullName>
    </submittedName>
</protein>
<evidence type="ECO:0000256" key="1">
    <source>
        <dbReference type="ARBA" id="ARBA00022729"/>
    </source>
</evidence>
<reference evidence="4" key="1">
    <citation type="journal article" date="2023" name="GigaByte">
        <title>Genome assembly of the bearded iris, Iris pallida Lam.</title>
        <authorList>
            <person name="Bruccoleri R.E."/>
            <person name="Oakeley E.J."/>
            <person name="Faust A.M.E."/>
            <person name="Altorfer M."/>
            <person name="Dessus-Babus S."/>
            <person name="Burckhardt D."/>
            <person name="Oertli M."/>
            <person name="Naumann U."/>
            <person name="Petersen F."/>
            <person name="Wong J."/>
        </authorList>
    </citation>
    <scope>NUCLEOTIDE SEQUENCE</scope>
    <source>
        <strain evidence="4">GSM-AAB239-AS_SAM_17_03QT</strain>
    </source>
</reference>
<dbReference type="PANTHER" id="PTHR32444:SF183">
    <property type="entry name" value="APPLE DOMAIN-CONTAINING PROTEIN"/>
    <property type="match status" value="1"/>
</dbReference>